<dbReference type="PANTHER" id="PTHR34501">
    <property type="entry name" value="PROTEIN YDDL-RELATED"/>
    <property type="match status" value="1"/>
</dbReference>
<evidence type="ECO:0000256" key="8">
    <source>
        <dbReference type="ARBA" id="ARBA00023114"/>
    </source>
</evidence>
<keyword evidence="3" id="KW-0813">Transport</keyword>
<dbReference type="InterPro" id="IPR002299">
    <property type="entry name" value="Porin_Neis"/>
</dbReference>
<evidence type="ECO:0000256" key="3">
    <source>
        <dbReference type="ARBA" id="ARBA00022448"/>
    </source>
</evidence>
<feature type="signal peptide" evidence="11">
    <location>
        <begin position="1"/>
        <end position="25"/>
    </location>
</feature>
<name>A0A1H1KHD6_9BURK</name>
<dbReference type="AlphaFoldDB" id="A0A1H1KHD6"/>
<dbReference type="SUPFAM" id="SSF56935">
    <property type="entry name" value="Porins"/>
    <property type="match status" value="1"/>
</dbReference>
<evidence type="ECO:0000313" key="13">
    <source>
        <dbReference type="EMBL" id="SDR61400.1"/>
    </source>
</evidence>
<evidence type="ECO:0000259" key="12">
    <source>
        <dbReference type="Pfam" id="PF13609"/>
    </source>
</evidence>
<dbReference type="GO" id="GO:0006811">
    <property type="term" value="P:monoatomic ion transport"/>
    <property type="evidence" value="ECO:0007669"/>
    <property type="project" value="UniProtKB-KW"/>
</dbReference>
<evidence type="ECO:0000256" key="11">
    <source>
        <dbReference type="SAM" id="SignalP"/>
    </source>
</evidence>
<dbReference type="Proteomes" id="UP000199365">
    <property type="component" value="Unassembled WGS sequence"/>
</dbReference>
<keyword evidence="10" id="KW-0998">Cell outer membrane</keyword>
<keyword evidence="8" id="KW-0626">Porin</keyword>
<feature type="domain" description="Porin" evidence="12">
    <location>
        <begin position="14"/>
        <end position="334"/>
    </location>
</feature>
<keyword evidence="9" id="KW-0472">Membrane</keyword>
<dbReference type="InterPro" id="IPR050298">
    <property type="entry name" value="Gram-neg_bact_OMP"/>
</dbReference>
<proteinExistence type="predicted"/>
<comment type="subcellular location">
    <subcellularLocation>
        <location evidence="1">Cell outer membrane</location>
        <topology evidence="1">Multi-pass membrane protein</topology>
    </subcellularLocation>
</comment>
<evidence type="ECO:0000256" key="10">
    <source>
        <dbReference type="ARBA" id="ARBA00023237"/>
    </source>
</evidence>
<dbReference type="InterPro" id="IPR023614">
    <property type="entry name" value="Porin_dom_sf"/>
</dbReference>
<gene>
    <name evidence="13" type="ORF">SAMN05445850_7729</name>
</gene>
<dbReference type="Pfam" id="PF13609">
    <property type="entry name" value="Porin_4"/>
    <property type="match status" value="1"/>
</dbReference>
<keyword evidence="6 11" id="KW-0732">Signal</keyword>
<reference evidence="14" key="1">
    <citation type="submission" date="2016-10" db="EMBL/GenBank/DDBJ databases">
        <authorList>
            <person name="Varghese N."/>
            <person name="Submissions S."/>
        </authorList>
    </citation>
    <scope>NUCLEOTIDE SEQUENCE [LARGE SCALE GENOMIC DNA]</scope>
    <source>
        <strain evidence="14">DUS833</strain>
    </source>
</reference>
<dbReference type="GO" id="GO:0009279">
    <property type="term" value="C:cell outer membrane"/>
    <property type="evidence" value="ECO:0007669"/>
    <property type="project" value="UniProtKB-SubCell"/>
</dbReference>
<feature type="chain" id="PRO_5011633145" evidence="11">
    <location>
        <begin position="26"/>
        <end position="372"/>
    </location>
</feature>
<evidence type="ECO:0000256" key="6">
    <source>
        <dbReference type="ARBA" id="ARBA00022729"/>
    </source>
</evidence>
<evidence type="ECO:0000256" key="7">
    <source>
        <dbReference type="ARBA" id="ARBA00023065"/>
    </source>
</evidence>
<dbReference type="CDD" id="cd00342">
    <property type="entry name" value="gram_neg_porins"/>
    <property type="match status" value="1"/>
</dbReference>
<organism evidence="13 14">
    <name type="scientific">Paraburkholderia tuberum</name>
    <dbReference type="NCBI Taxonomy" id="157910"/>
    <lineage>
        <taxon>Bacteria</taxon>
        <taxon>Pseudomonadati</taxon>
        <taxon>Pseudomonadota</taxon>
        <taxon>Betaproteobacteria</taxon>
        <taxon>Burkholderiales</taxon>
        <taxon>Burkholderiaceae</taxon>
        <taxon>Paraburkholderia</taxon>
    </lineage>
</organism>
<dbReference type="Gene3D" id="2.40.160.10">
    <property type="entry name" value="Porin"/>
    <property type="match status" value="1"/>
</dbReference>
<dbReference type="EMBL" id="FNKX01000004">
    <property type="protein sequence ID" value="SDR61400.1"/>
    <property type="molecule type" value="Genomic_DNA"/>
</dbReference>
<dbReference type="InterPro" id="IPR033900">
    <property type="entry name" value="Gram_neg_porin_domain"/>
</dbReference>
<accession>A0A1H1KHD6</accession>
<comment type="subunit">
    <text evidence="2">Homotrimer.</text>
</comment>
<keyword evidence="14" id="KW-1185">Reference proteome</keyword>
<dbReference type="GO" id="GO:0015288">
    <property type="term" value="F:porin activity"/>
    <property type="evidence" value="ECO:0007669"/>
    <property type="project" value="UniProtKB-KW"/>
</dbReference>
<dbReference type="RefSeq" id="WP_090812260.1">
    <property type="nucleotide sequence ID" value="NZ_FNKX01000004.1"/>
</dbReference>
<evidence type="ECO:0000256" key="2">
    <source>
        <dbReference type="ARBA" id="ARBA00011233"/>
    </source>
</evidence>
<dbReference type="PRINTS" id="PR00184">
    <property type="entry name" value="NEISSPPORIN"/>
</dbReference>
<evidence type="ECO:0000256" key="1">
    <source>
        <dbReference type="ARBA" id="ARBA00004571"/>
    </source>
</evidence>
<sequence length="372" mass="39076">MKHLLSKASFHMIALLGLSTGIAHAQSSVTLYGAADDGLSYANNQGGKSSLQAVSGMPTGSRWGLTGVEDLGGGLQTIFTLENGFDLNTGELGQGGRLFGRQAFMGLAGKFGTLTFGRQYDLVVDYVQPLAANGTWGGAYFSHAEDVDNINNSFVVDRSIKFASTDYGGFRFSGMYSLGGVPGQYGEDQVWSVAAGYDSGPLHIGGAYLDIHNPETAVQGNQNTPTFTNVIYGNYVAAATSQKIAALGAAYTIGKLKILGNVSGVVFKDGSDGQDVSFGTAEAGAGWQITPATLVAADYGYVAGKVDATGQHPRYHQFNLFSSYSLSKRTTVYALAVYQLAVGDAQQAQITGFNASSTNRQVALRAGLQHVF</sequence>
<evidence type="ECO:0000256" key="5">
    <source>
        <dbReference type="ARBA" id="ARBA00022692"/>
    </source>
</evidence>
<evidence type="ECO:0000256" key="4">
    <source>
        <dbReference type="ARBA" id="ARBA00022452"/>
    </source>
</evidence>
<dbReference type="STRING" id="157910.SAMN05445850_7729"/>
<keyword evidence="7" id="KW-0406">Ion transport</keyword>
<dbReference type="GO" id="GO:0046930">
    <property type="term" value="C:pore complex"/>
    <property type="evidence" value="ECO:0007669"/>
    <property type="project" value="UniProtKB-KW"/>
</dbReference>
<dbReference type="PANTHER" id="PTHR34501:SF9">
    <property type="entry name" value="MAJOR OUTER MEMBRANE PROTEIN P.IA"/>
    <property type="match status" value="1"/>
</dbReference>
<evidence type="ECO:0000256" key="9">
    <source>
        <dbReference type="ARBA" id="ARBA00023136"/>
    </source>
</evidence>
<protein>
    <submittedName>
        <fullName evidence="13">Outer membrane protein (Porin)</fullName>
    </submittedName>
</protein>
<evidence type="ECO:0000313" key="14">
    <source>
        <dbReference type="Proteomes" id="UP000199365"/>
    </source>
</evidence>
<keyword evidence="5" id="KW-0812">Transmembrane</keyword>
<keyword evidence="4" id="KW-1134">Transmembrane beta strand</keyword>